<protein>
    <submittedName>
        <fullName evidence="1">Uncharacterized protein</fullName>
    </submittedName>
</protein>
<sequence>MVDFNNIINFFESSKIPKNILNRGQLVLNNFLKPIKILFEQ</sequence>
<organism evidence="1">
    <name type="scientific">marine sediment metagenome</name>
    <dbReference type="NCBI Taxonomy" id="412755"/>
    <lineage>
        <taxon>unclassified sequences</taxon>
        <taxon>metagenomes</taxon>
        <taxon>ecological metagenomes</taxon>
    </lineage>
</organism>
<comment type="caution">
    <text evidence="1">The sequence shown here is derived from an EMBL/GenBank/DDBJ whole genome shotgun (WGS) entry which is preliminary data.</text>
</comment>
<accession>X1J830</accession>
<evidence type="ECO:0000313" key="1">
    <source>
        <dbReference type="EMBL" id="GAH65923.1"/>
    </source>
</evidence>
<feature type="non-terminal residue" evidence="1">
    <location>
        <position position="41"/>
    </location>
</feature>
<name>X1J830_9ZZZZ</name>
<gene>
    <name evidence="1" type="ORF">S03H2_50514</name>
</gene>
<proteinExistence type="predicted"/>
<dbReference type="EMBL" id="BARU01031990">
    <property type="protein sequence ID" value="GAH65923.1"/>
    <property type="molecule type" value="Genomic_DNA"/>
</dbReference>
<dbReference type="AlphaFoldDB" id="X1J830"/>
<reference evidence="1" key="1">
    <citation type="journal article" date="2014" name="Front. Microbiol.">
        <title>High frequency of phylogenetically diverse reductive dehalogenase-homologous genes in deep subseafloor sedimentary metagenomes.</title>
        <authorList>
            <person name="Kawai M."/>
            <person name="Futagami T."/>
            <person name="Toyoda A."/>
            <person name="Takaki Y."/>
            <person name="Nishi S."/>
            <person name="Hori S."/>
            <person name="Arai W."/>
            <person name="Tsubouchi T."/>
            <person name="Morono Y."/>
            <person name="Uchiyama I."/>
            <person name="Ito T."/>
            <person name="Fujiyama A."/>
            <person name="Inagaki F."/>
            <person name="Takami H."/>
        </authorList>
    </citation>
    <scope>NUCLEOTIDE SEQUENCE</scope>
    <source>
        <strain evidence="1">Expedition CK06-06</strain>
    </source>
</reference>